<evidence type="ECO:0000313" key="1">
    <source>
        <dbReference type="EMBL" id="ELU39950.1"/>
    </source>
</evidence>
<gene>
    <name evidence="1" type="ORF">AG1IA_06019</name>
</gene>
<protein>
    <submittedName>
        <fullName evidence="1">Uncharacterized protein</fullName>
    </submittedName>
</protein>
<comment type="caution">
    <text evidence="1">The sequence shown here is derived from an EMBL/GenBank/DDBJ whole genome shotgun (WGS) entry which is preliminary data.</text>
</comment>
<dbReference type="Proteomes" id="UP000011668">
    <property type="component" value="Unassembled WGS sequence"/>
</dbReference>
<organism evidence="1 2">
    <name type="scientific">Thanatephorus cucumeris (strain AG1-IA)</name>
    <name type="common">Rice sheath blight fungus</name>
    <name type="synonym">Rhizoctonia solani</name>
    <dbReference type="NCBI Taxonomy" id="983506"/>
    <lineage>
        <taxon>Eukaryota</taxon>
        <taxon>Fungi</taxon>
        <taxon>Dikarya</taxon>
        <taxon>Basidiomycota</taxon>
        <taxon>Agaricomycotina</taxon>
        <taxon>Agaricomycetes</taxon>
        <taxon>Cantharellales</taxon>
        <taxon>Ceratobasidiaceae</taxon>
        <taxon>Rhizoctonia</taxon>
        <taxon>Rhizoctonia solani AG-1</taxon>
    </lineage>
</organism>
<evidence type="ECO:0000313" key="2">
    <source>
        <dbReference type="Proteomes" id="UP000011668"/>
    </source>
</evidence>
<dbReference type="AlphaFoldDB" id="L8WPN0"/>
<reference evidence="1 2" key="1">
    <citation type="journal article" date="2013" name="Nat. Commun.">
        <title>The evolution and pathogenic mechanisms of the rice sheath blight pathogen.</title>
        <authorList>
            <person name="Zheng A."/>
            <person name="Lin R."/>
            <person name="Xu L."/>
            <person name="Qin P."/>
            <person name="Tang C."/>
            <person name="Ai P."/>
            <person name="Zhang D."/>
            <person name="Liu Y."/>
            <person name="Sun Z."/>
            <person name="Feng H."/>
            <person name="Wang Y."/>
            <person name="Chen Y."/>
            <person name="Liang X."/>
            <person name="Fu R."/>
            <person name="Li Q."/>
            <person name="Zhang J."/>
            <person name="Yu X."/>
            <person name="Xie Z."/>
            <person name="Ding L."/>
            <person name="Guan P."/>
            <person name="Tang J."/>
            <person name="Liang Y."/>
            <person name="Wang S."/>
            <person name="Deng Q."/>
            <person name="Li S."/>
            <person name="Zhu J."/>
            <person name="Wang L."/>
            <person name="Liu H."/>
            <person name="Li P."/>
        </authorList>
    </citation>
    <scope>NUCLEOTIDE SEQUENCE [LARGE SCALE GENOMIC DNA]</scope>
    <source>
        <strain evidence="2">AG-1 IA</strain>
    </source>
</reference>
<keyword evidence="2" id="KW-1185">Reference proteome</keyword>
<dbReference type="EMBL" id="AFRT01001572">
    <property type="protein sequence ID" value="ELU39950.1"/>
    <property type="molecule type" value="Genomic_DNA"/>
</dbReference>
<dbReference type="HOGENOM" id="CLU_2723938_0_0_1"/>
<name>L8WPN0_THACA</name>
<sequence length="72" mass="8029">MRTLRIEHLNSYPITVFKQVFAAAHDAVGSDNCTGTRMAVHIELIAKNRRLSVISGITPSPTHAWVQPGLFW</sequence>
<accession>L8WPN0</accession>
<proteinExistence type="predicted"/>